<dbReference type="InterPro" id="IPR016039">
    <property type="entry name" value="Thiolase-like"/>
</dbReference>
<evidence type="ECO:0000256" key="2">
    <source>
        <dbReference type="ARBA" id="ARBA00022679"/>
    </source>
</evidence>
<keyword evidence="3" id="KW-0012">Acyltransferase</keyword>
<keyword evidence="2 4" id="KW-0808">Transferase</keyword>
<comment type="similarity">
    <text evidence="1 4">Belongs to the thiolase-like superfamily. Beta-ketoacyl-ACP synthases family.</text>
</comment>
<dbReference type="SMART" id="SM00825">
    <property type="entry name" value="PKS_KS"/>
    <property type="match status" value="1"/>
</dbReference>
<evidence type="ECO:0000259" key="5">
    <source>
        <dbReference type="PROSITE" id="PS52004"/>
    </source>
</evidence>
<dbReference type="InterPro" id="IPR014030">
    <property type="entry name" value="Ketoacyl_synth_N"/>
</dbReference>
<dbReference type="InterPro" id="IPR020841">
    <property type="entry name" value="PKS_Beta-ketoAc_synthase_dom"/>
</dbReference>
<dbReference type="InterPro" id="IPR014031">
    <property type="entry name" value="Ketoacyl_synth_C"/>
</dbReference>
<organism evidence="6 7">
    <name type="scientific">Streptomyces argenteolus</name>
    <dbReference type="NCBI Taxonomy" id="67274"/>
    <lineage>
        <taxon>Bacteria</taxon>
        <taxon>Bacillati</taxon>
        <taxon>Actinomycetota</taxon>
        <taxon>Actinomycetes</taxon>
        <taxon>Kitasatosporales</taxon>
        <taxon>Streptomycetaceae</taxon>
        <taxon>Streptomyces</taxon>
    </lineage>
</organism>
<evidence type="ECO:0000313" key="7">
    <source>
        <dbReference type="Proteomes" id="UP001602322"/>
    </source>
</evidence>
<accession>A0ABW6XDN6</accession>
<evidence type="ECO:0000256" key="1">
    <source>
        <dbReference type="ARBA" id="ARBA00008467"/>
    </source>
</evidence>
<dbReference type="Pfam" id="PF02801">
    <property type="entry name" value="Ketoacyl-synt_C"/>
    <property type="match status" value="1"/>
</dbReference>
<dbReference type="InterPro" id="IPR018201">
    <property type="entry name" value="Ketoacyl_synth_AS"/>
</dbReference>
<proteinExistence type="inferred from homology"/>
<dbReference type="PROSITE" id="PS00606">
    <property type="entry name" value="KS3_1"/>
    <property type="match status" value="1"/>
</dbReference>
<dbReference type="InterPro" id="IPR000794">
    <property type="entry name" value="Beta-ketoacyl_synthase"/>
</dbReference>
<comment type="caution">
    <text evidence="6">The sequence shown here is derived from an EMBL/GenBank/DDBJ whole genome shotgun (WGS) entry which is preliminary data.</text>
</comment>
<dbReference type="CDD" id="cd00834">
    <property type="entry name" value="KAS_I_II"/>
    <property type="match status" value="1"/>
</dbReference>
<dbReference type="PROSITE" id="PS52004">
    <property type="entry name" value="KS3_2"/>
    <property type="match status" value="1"/>
</dbReference>
<evidence type="ECO:0000256" key="3">
    <source>
        <dbReference type="ARBA" id="ARBA00023315"/>
    </source>
</evidence>
<dbReference type="RefSeq" id="WP_387907319.1">
    <property type="nucleotide sequence ID" value="NZ_JBIBEG010000009.1"/>
</dbReference>
<dbReference type="PANTHER" id="PTHR11712:SF336">
    <property type="entry name" value="3-OXOACYL-[ACYL-CARRIER-PROTEIN] SYNTHASE, MITOCHONDRIAL"/>
    <property type="match status" value="1"/>
</dbReference>
<dbReference type="Proteomes" id="UP001602322">
    <property type="component" value="Unassembled WGS sequence"/>
</dbReference>
<feature type="domain" description="Ketosynthase family 3 (KS3)" evidence="5">
    <location>
        <begin position="12"/>
        <end position="409"/>
    </location>
</feature>
<dbReference type="PANTHER" id="PTHR11712">
    <property type="entry name" value="POLYKETIDE SYNTHASE-RELATED"/>
    <property type="match status" value="1"/>
</dbReference>
<reference evidence="6 7" key="1">
    <citation type="submission" date="2024-10" db="EMBL/GenBank/DDBJ databases">
        <title>The Natural Products Discovery Center: Release of the First 8490 Sequenced Strains for Exploring Actinobacteria Biosynthetic Diversity.</title>
        <authorList>
            <person name="Kalkreuter E."/>
            <person name="Kautsar S.A."/>
            <person name="Yang D."/>
            <person name="Bader C.D."/>
            <person name="Teijaro C.N."/>
            <person name="Fluegel L."/>
            <person name="Davis C.M."/>
            <person name="Simpson J.R."/>
            <person name="Lauterbach L."/>
            <person name="Steele A.D."/>
            <person name="Gui C."/>
            <person name="Meng S."/>
            <person name="Li G."/>
            <person name="Viehrig K."/>
            <person name="Ye F."/>
            <person name="Su P."/>
            <person name="Kiefer A.F."/>
            <person name="Nichols A."/>
            <person name="Cepeda A.J."/>
            <person name="Yan W."/>
            <person name="Fan B."/>
            <person name="Jiang Y."/>
            <person name="Adhikari A."/>
            <person name="Zheng C.-J."/>
            <person name="Schuster L."/>
            <person name="Cowan T.M."/>
            <person name="Smanski M.J."/>
            <person name="Chevrette M.G."/>
            <person name="De Carvalho L.P.S."/>
            <person name="Shen B."/>
        </authorList>
    </citation>
    <scope>NUCLEOTIDE SEQUENCE [LARGE SCALE GENOMIC DNA]</scope>
    <source>
        <strain evidence="6 7">NPDC012540</strain>
    </source>
</reference>
<keyword evidence="7" id="KW-1185">Reference proteome</keyword>
<evidence type="ECO:0000256" key="4">
    <source>
        <dbReference type="RuleBase" id="RU003694"/>
    </source>
</evidence>
<dbReference type="EMBL" id="JBIBEG010000009">
    <property type="protein sequence ID" value="MFF5899865.1"/>
    <property type="molecule type" value="Genomic_DNA"/>
</dbReference>
<dbReference type="Gene3D" id="3.40.47.10">
    <property type="match status" value="2"/>
</dbReference>
<protein>
    <submittedName>
        <fullName evidence="6">Beta-ketoacyl-[acyl-carrier-protein] synthase family protein</fullName>
    </submittedName>
</protein>
<gene>
    <name evidence="6" type="ORF">ACFY8O_28595</name>
</gene>
<sequence length="412" mass="42341">MKTDDRHPPPFRHRVMVTGTGAVTPLGEGVAALHNRVVNGESGLTDGEGHCQTFDPHAVLSRKGIHATDRFSQLALVAAEEAIRQAGWSDGLPYAPERVMCVIGSVAGGVLTFEEQLTTMRRNGTDAVSRHAVPMMASHSAAVQIAVRHRLRGETYCVTSGCASGTQAIGLGVRAIRSGAADAAVVGGADAPLTNFMRSAYLNAGIMSPTGISVPFDEGRDGFLMGEGAGVLVLESAESAERRGRTALGEILGYGSSCDAFHVLSPAEDGVAAMDAVRHALGDAGIAPGELSYLNAHATGSARDDRLEIAAVRGVLADALETLPMSSTKSATGHLMGAAGAVEAIATLMALNARVAPPTVGLRRPDASLGALRHVLHAVPLTTAPGRRPVGMSTTFGFGGHNAVLVLEGATA</sequence>
<dbReference type="SUPFAM" id="SSF53901">
    <property type="entry name" value="Thiolase-like"/>
    <property type="match status" value="2"/>
</dbReference>
<name>A0ABW6XDN6_9ACTN</name>
<dbReference type="Pfam" id="PF00109">
    <property type="entry name" value="ketoacyl-synt"/>
    <property type="match status" value="1"/>
</dbReference>
<evidence type="ECO:0000313" key="6">
    <source>
        <dbReference type="EMBL" id="MFF5899865.1"/>
    </source>
</evidence>